<dbReference type="PANTHER" id="PTHR30258:SF2">
    <property type="entry name" value="COMG OPERON PROTEIN 1"/>
    <property type="match status" value="1"/>
</dbReference>
<comment type="similarity">
    <text evidence="1">Belongs to the GSP E family.</text>
</comment>
<dbReference type="InterPro" id="IPR027417">
    <property type="entry name" value="P-loop_NTPase"/>
</dbReference>
<keyword evidence="2" id="KW-0547">Nucleotide-binding</keyword>
<dbReference type="GO" id="GO:0005886">
    <property type="term" value="C:plasma membrane"/>
    <property type="evidence" value="ECO:0007669"/>
    <property type="project" value="TreeGrafter"/>
</dbReference>
<evidence type="ECO:0000256" key="3">
    <source>
        <dbReference type="ARBA" id="ARBA00022840"/>
    </source>
</evidence>
<dbReference type="GO" id="GO:0016887">
    <property type="term" value="F:ATP hydrolysis activity"/>
    <property type="evidence" value="ECO:0007669"/>
    <property type="project" value="TreeGrafter"/>
</dbReference>
<dbReference type="SUPFAM" id="SSF160246">
    <property type="entry name" value="EspE N-terminal domain-like"/>
    <property type="match status" value="1"/>
</dbReference>
<protein>
    <submittedName>
        <fullName evidence="5">Type IV pilus assembly protein PilB</fullName>
    </submittedName>
</protein>
<dbReference type="InterPro" id="IPR003593">
    <property type="entry name" value="AAA+_ATPase"/>
</dbReference>
<proteinExistence type="inferred from homology"/>
<evidence type="ECO:0000313" key="5">
    <source>
        <dbReference type="EMBL" id="SHI17580.1"/>
    </source>
</evidence>
<evidence type="ECO:0000256" key="2">
    <source>
        <dbReference type="ARBA" id="ARBA00022741"/>
    </source>
</evidence>
<dbReference type="EMBL" id="FQXJ01000009">
    <property type="protein sequence ID" value="SHI17580.1"/>
    <property type="molecule type" value="Genomic_DNA"/>
</dbReference>
<dbReference type="Gene3D" id="3.30.450.90">
    <property type="match status" value="1"/>
</dbReference>
<dbReference type="SMART" id="SM00382">
    <property type="entry name" value="AAA"/>
    <property type="match status" value="1"/>
</dbReference>
<dbReference type="SUPFAM" id="SSF52540">
    <property type="entry name" value="P-loop containing nucleoside triphosphate hydrolases"/>
    <property type="match status" value="1"/>
</dbReference>
<evidence type="ECO:0000259" key="4">
    <source>
        <dbReference type="PROSITE" id="PS00662"/>
    </source>
</evidence>
<dbReference type="InterPro" id="IPR037257">
    <property type="entry name" value="T2SS_E_N_sf"/>
</dbReference>
<dbReference type="InterPro" id="IPR007831">
    <property type="entry name" value="T2SS_GspE_N"/>
</dbReference>
<accession>A0A1M5Z082</accession>
<dbReference type="STRING" id="1121420.SAMN02746098_02807"/>
<reference evidence="6" key="1">
    <citation type="submission" date="2016-11" db="EMBL/GenBank/DDBJ databases">
        <authorList>
            <person name="Varghese N."/>
            <person name="Submissions S."/>
        </authorList>
    </citation>
    <scope>NUCLEOTIDE SEQUENCE [LARGE SCALE GENOMIC DNA]</scope>
    <source>
        <strain evidence="6">DSM 15449</strain>
    </source>
</reference>
<dbReference type="Gene3D" id="3.40.50.300">
    <property type="entry name" value="P-loop containing nucleotide triphosphate hydrolases"/>
    <property type="match status" value="1"/>
</dbReference>
<dbReference type="PANTHER" id="PTHR30258">
    <property type="entry name" value="TYPE II SECRETION SYSTEM PROTEIN GSPE-RELATED"/>
    <property type="match status" value="1"/>
</dbReference>
<gene>
    <name evidence="5" type="ORF">SAMN02746098_02807</name>
</gene>
<dbReference type="PROSITE" id="PS00662">
    <property type="entry name" value="T2SP_E"/>
    <property type="match status" value="1"/>
</dbReference>
<dbReference type="Pfam" id="PF00437">
    <property type="entry name" value="T2SSE"/>
    <property type="match status" value="1"/>
</dbReference>
<dbReference type="Proteomes" id="UP000183954">
    <property type="component" value="Unassembled WGS sequence"/>
</dbReference>
<evidence type="ECO:0000256" key="1">
    <source>
        <dbReference type="ARBA" id="ARBA00006611"/>
    </source>
</evidence>
<organism evidence="5 6">
    <name type="scientific">Desulfosporosinus lacus DSM 15449</name>
    <dbReference type="NCBI Taxonomy" id="1121420"/>
    <lineage>
        <taxon>Bacteria</taxon>
        <taxon>Bacillati</taxon>
        <taxon>Bacillota</taxon>
        <taxon>Clostridia</taxon>
        <taxon>Eubacteriales</taxon>
        <taxon>Desulfitobacteriaceae</taxon>
        <taxon>Desulfosporosinus</taxon>
    </lineage>
</organism>
<evidence type="ECO:0000313" key="6">
    <source>
        <dbReference type="Proteomes" id="UP000183954"/>
    </source>
</evidence>
<dbReference type="Pfam" id="PF05157">
    <property type="entry name" value="MshEN"/>
    <property type="match status" value="1"/>
</dbReference>
<sequence length="581" mass="64133">MELGSLRVIRNCIGEGMKNNHEFGQFLLANGFLDKVGLSAGLELALQAGEPIGDTLVRMGALNQAGLSEAVRQYLGIPEVKLTRVAIDPAVAGLISEEMARRYTLIPFERYSGVLRVAMLDPTHERALRDVRMFTGLEIEPVFAMKEEIEAAIRQCLTVEQSVARLANLAEDVLQNQGVWSVEFSETAELDSQEDEAPTLKFVHSVLHEAVVQGVSDIHWEPRKSAFVVRYRIDGKLIRKHDLSAKAARSIVSSLKVMAQMDVAERRFPQDGRMTFNAGPRRVDLRMSSMPTVYGEKIVVRILDPEMAQRPLNDLGMRLEVEAGVQALLKRPNGLILVVGPTGSGKTTTLYALLRELNAEEQNIISIEEPVEYQLSGVNQVQVNLPAGLSFPVGLKHILRQDPDVIMIGEIRDEETARIAITASLTGHLVLSTLHTNTAAEALARLIDMGVEPYLLASAVSGVLSQRLVRRLCEDCKIKYKVSEAEKRVLRLPGSVDQLHRAAGCPDCLGTGFRGRIGVHEFLLYNQEIKELVLSMQNARDIEQQAMVSGMLTVFEDGMFKVIQGLTTVEEVLRVTSGIQG</sequence>
<dbReference type="Gene3D" id="3.30.300.160">
    <property type="entry name" value="Type II secretion system, protein E, N-terminal domain"/>
    <property type="match status" value="1"/>
</dbReference>
<feature type="domain" description="Bacterial type II secretion system protein E" evidence="4">
    <location>
        <begin position="399"/>
        <end position="413"/>
    </location>
</feature>
<dbReference type="AlphaFoldDB" id="A0A1M5Z082"/>
<dbReference type="FunFam" id="3.40.50.300:FF:000398">
    <property type="entry name" value="Type IV pilus assembly ATPase PilB"/>
    <property type="match status" value="1"/>
</dbReference>
<dbReference type="CDD" id="cd01129">
    <property type="entry name" value="PulE-GspE-like"/>
    <property type="match status" value="1"/>
</dbReference>
<keyword evidence="3" id="KW-0067">ATP-binding</keyword>
<dbReference type="GO" id="GO:0005524">
    <property type="term" value="F:ATP binding"/>
    <property type="evidence" value="ECO:0007669"/>
    <property type="project" value="UniProtKB-KW"/>
</dbReference>
<keyword evidence="6" id="KW-1185">Reference proteome</keyword>
<dbReference type="InterPro" id="IPR001482">
    <property type="entry name" value="T2SS/T4SS_dom"/>
</dbReference>
<name>A0A1M5Z082_9FIRM</name>